<evidence type="ECO:0000313" key="1">
    <source>
        <dbReference type="EMBL" id="PPQ27208.1"/>
    </source>
</evidence>
<dbReference type="AlphaFoldDB" id="A0A2S6MXY0"/>
<accession>A0A2S6MXY0</accession>
<comment type="caution">
    <text evidence="1">The sequence shown here is derived from an EMBL/GenBank/DDBJ whole genome shotgun (WGS) entry which is preliminary data.</text>
</comment>
<dbReference type="RefSeq" id="WP_104509719.1">
    <property type="nucleotide sequence ID" value="NZ_JACIGC010000001.1"/>
</dbReference>
<protein>
    <recommendedName>
        <fullName evidence="3">Copper-binding protein</fullName>
    </recommendedName>
</protein>
<organism evidence="1 2">
    <name type="scientific">Rhodoblastus sphagnicola</name>
    <dbReference type="NCBI Taxonomy" id="333368"/>
    <lineage>
        <taxon>Bacteria</taxon>
        <taxon>Pseudomonadati</taxon>
        <taxon>Pseudomonadota</taxon>
        <taxon>Alphaproteobacteria</taxon>
        <taxon>Hyphomicrobiales</taxon>
        <taxon>Rhodoblastaceae</taxon>
        <taxon>Rhodoblastus</taxon>
    </lineage>
</organism>
<dbReference type="Pfam" id="PF11604">
    <property type="entry name" value="CusF_Ec"/>
    <property type="match status" value="1"/>
</dbReference>
<sequence>MKRRMMLAAMAMVLAAPAVAAEPAEGVGVVNAIDAAKHRLNITHQAIAALKWPGMTMDFQTAPALDLSGLKPGEKIRFTLGRDAQGLYVIEAVTPETH</sequence>
<keyword evidence="2" id="KW-1185">Reference proteome</keyword>
<name>A0A2S6MXY0_9HYPH</name>
<dbReference type="Proteomes" id="UP000239089">
    <property type="component" value="Unassembled WGS sequence"/>
</dbReference>
<dbReference type="Gene3D" id="2.40.50.320">
    <property type="entry name" value="Copper binding periplasmic protein CusF"/>
    <property type="match status" value="1"/>
</dbReference>
<dbReference type="InterPro" id="IPR042230">
    <property type="entry name" value="CusF_sf"/>
</dbReference>
<evidence type="ECO:0000313" key="2">
    <source>
        <dbReference type="Proteomes" id="UP000239089"/>
    </source>
</evidence>
<reference evidence="1 2" key="1">
    <citation type="journal article" date="2018" name="Arch. Microbiol.">
        <title>New insights into the metabolic potential of the phototrophic purple bacterium Rhodopila globiformis DSM 161(T) from its draft genome sequence and evidence for a vanadium-dependent nitrogenase.</title>
        <authorList>
            <person name="Imhoff J.F."/>
            <person name="Rahn T."/>
            <person name="Kunzel S."/>
            <person name="Neulinger S.C."/>
        </authorList>
    </citation>
    <scope>NUCLEOTIDE SEQUENCE [LARGE SCALE GENOMIC DNA]</scope>
    <source>
        <strain evidence="1 2">DSM 16996</strain>
    </source>
</reference>
<dbReference type="OrthoDB" id="5771277at2"/>
<dbReference type="EMBL" id="NHSJ01000126">
    <property type="protein sequence ID" value="PPQ27208.1"/>
    <property type="molecule type" value="Genomic_DNA"/>
</dbReference>
<proteinExistence type="predicted"/>
<dbReference type="InterPro" id="IPR021647">
    <property type="entry name" value="CusF_Ec"/>
</dbReference>
<gene>
    <name evidence="1" type="ORF">CCR94_20455</name>
</gene>
<evidence type="ECO:0008006" key="3">
    <source>
        <dbReference type="Google" id="ProtNLM"/>
    </source>
</evidence>